<organism evidence="2">
    <name type="scientific">Anopheles funestus</name>
    <name type="common">African malaria mosquito</name>
    <dbReference type="NCBI Taxonomy" id="62324"/>
    <lineage>
        <taxon>Eukaryota</taxon>
        <taxon>Metazoa</taxon>
        <taxon>Ecdysozoa</taxon>
        <taxon>Arthropoda</taxon>
        <taxon>Hexapoda</taxon>
        <taxon>Insecta</taxon>
        <taxon>Pterygota</taxon>
        <taxon>Neoptera</taxon>
        <taxon>Endopterygota</taxon>
        <taxon>Diptera</taxon>
        <taxon>Nematocera</taxon>
        <taxon>Culicoidea</taxon>
        <taxon>Culicidae</taxon>
        <taxon>Anophelinae</taxon>
        <taxon>Anopheles</taxon>
    </lineage>
</organism>
<sequence>MIKISSFLLFTVLLSLFYLAVQTETPPSSLSTVNAPQRTTAVQNLSPVTDTDALGRKIFIPVFRYKKKQSSKRIRVQNRS</sequence>
<dbReference type="EnsemblMetazoa" id="AFUN014060-RA">
    <property type="protein sequence ID" value="AFUN014060-PA"/>
    <property type="gene ID" value="AFUN014060"/>
</dbReference>
<reference evidence="2" key="1">
    <citation type="submission" date="2020-05" db="UniProtKB">
        <authorList>
            <consortium name="EnsemblMetazoa"/>
        </authorList>
    </citation>
    <scope>IDENTIFICATION</scope>
    <source>
        <strain evidence="2">FUMOZ</strain>
    </source>
</reference>
<protein>
    <submittedName>
        <fullName evidence="2">Uncharacterized protein</fullName>
    </submittedName>
</protein>
<proteinExistence type="predicted"/>
<dbReference type="AlphaFoldDB" id="A0A182S0M8"/>
<feature type="signal peptide" evidence="1">
    <location>
        <begin position="1"/>
        <end position="23"/>
    </location>
</feature>
<feature type="chain" id="PRO_5008135384" evidence="1">
    <location>
        <begin position="24"/>
        <end position="80"/>
    </location>
</feature>
<name>A0A182S0M8_ANOFN</name>
<evidence type="ECO:0000256" key="1">
    <source>
        <dbReference type="SAM" id="SignalP"/>
    </source>
</evidence>
<evidence type="ECO:0000313" key="2">
    <source>
        <dbReference type="EnsemblMetazoa" id="AFUN014060-PA"/>
    </source>
</evidence>
<accession>A0A182S0M8</accession>
<dbReference type="VEuPathDB" id="VectorBase:AFUN014060"/>
<keyword evidence="1" id="KW-0732">Signal</keyword>